<dbReference type="Proteomes" id="UP000479335">
    <property type="component" value="Unassembled WGS sequence"/>
</dbReference>
<sequence>MKILVTGGLGYIGSHTCVELMNAGHEVVAADNLVNATAAVQQRVSRITGKDMVFAEVDVRDRAALEALFSAHGFDAVIHFAGLKAVGESVEQPLRYYDNNVTGSLVLFETMAKFGVKTLVFSSSATVYGDPASVPITEQFPLSATNPYGRSKLMIEEMLRDLYQADPSWRIALLRYFNPVGAHESGLIGEEPNGIPNNLVPYIAQVAAGRRAQLSVYGNDYPTPDGTGLRDYIHVVDLAQGHLATLSKLATGVGIYTYNLGTGRGNSVLEMVRAFEVASGRPVPFQVVARRPGDIAACYADPGLAERELGWKATRNIDQMCADSWRFQSTPP</sequence>
<dbReference type="SUPFAM" id="SSF51735">
    <property type="entry name" value="NAD(P)-binding Rossmann-fold domains"/>
    <property type="match status" value="1"/>
</dbReference>
<comment type="caution">
    <text evidence="12">The sequence shown here is derived from an EMBL/GenBank/DDBJ whole genome shotgun (WGS) entry which is preliminary data.</text>
</comment>
<dbReference type="CDD" id="cd05247">
    <property type="entry name" value="UDP_G4E_1_SDR_e"/>
    <property type="match status" value="1"/>
</dbReference>
<dbReference type="GO" id="GO:0003978">
    <property type="term" value="F:UDP-glucose 4-epimerase activity"/>
    <property type="evidence" value="ECO:0007669"/>
    <property type="project" value="UniProtKB-UniRule"/>
</dbReference>
<dbReference type="GO" id="GO:0005829">
    <property type="term" value="C:cytosol"/>
    <property type="evidence" value="ECO:0007669"/>
    <property type="project" value="TreeGrafter"/>
</dbReference>
<feature type="domain" description="NAD-dependent epimerase/dehydratase" evidence="11">
    <location>
        <begin position="3"/>
        <end position="261"/>
    </location>
</feature>
<comment type="cofactor">
    <cofactor evidence="2 10">
        <name>NAD(+)</name>
        <dbReference type="ChEBI" id="CHEBI:57540"/>
    </cofactor>
</comment>
<dbReference type="AlphaFoldDB" id="A0A6L8KGQ0"/>
<dbReference type="Gene3D" id="3.40.50.720">
    <property type="entry name" value="NAD(P)-binding Rossmann-like Domain"/>
    <property type="match status" value="1"/>
</dbReference>
<dbReference type="NCBIfam" id="NF007956">
    <property type="entry name" value="PRK10675.1"/>
    <property type="match status" value="1"/>
</dbReference>
<evidence type="ECO:0000313" key="13">
    <source>
        <dbReference type="Proteomes" id="UP000479335"/>
    </source>
</evidence>
<dbReference type="EMBL" id="WWCN01000020">
    <property type="protein sequence ID" value="MYM25907.1"/>
    <property type="molecule type" value="Genomic_DNA"/>
</dbReference>
<protein>
    <recommendedName>
        <fullName evidence="6 10">UDP-glucose 4-epimerase</fullName>
        <ecNumber evidence="5 10">5.1.3.2</ecNumber>
    </recommendedName>
</protein>
<keyword evidence="9 10" id="KW-0413">Isomerase</keyword>
<name>A0A6L8KGQ0_9BURK</name>
<dbReference type="PANTHER" id="PTHR43725:SF47">
    <property type="entry name" value="UDP-GLUCOSE 4-EPIMERASE"/>
    <property type="match status" value="1"/>
</dbReference>
<evidence type="ECO:0000313" key="12">
    <source>
        <dbReference type="EMBL" id="MYM25907.1"/>
    </source>
</evidence>
<evidence type="ECO:0000256" key="9">
    <source>
        <dbReference type="ARBA" id="ARBA00023235"/>
    </source>
</evidence>
<evidence type="ECO:0000256" key="5">
    <source>
        <dbReference type="ARBA" id="ARBA00013189"/>
    </source>
</evidence>
<keyword evidence="8" id="KW-0299">Galactose metabolism</keyword>
<proteinExistence type="inferred from homology"/>
<dbReference type="RefSeq" id="WP_161009353.1">
    <property type="nucleotide sequence ID" value="NZ_WWCN01000020.1"/>
</dbReference>
<evidence type="ECO:0000256" key="8">
    <source>
        <dbReference type="ARBA" id="ARBA00023144"/>
    </source>
</evidence>
<evidence type="ECO:0000256" key="4">
    <source>
        <dbReference type="ARBA" id="ARBA00007637"/>
    </source>
</evidence>
<dbReference type="GO" id="GO:0006012">
    <property type="term" value="P:galactose metabolic process"/>
    <property type="evidence" value="ECO:0007669"/>
    <property type="project" value="UniProtKB-UniPathway"/>
</dbReference>
<evidence type="ECO:0000256" key="6">
    <source>
        <dbReference type="ARBA" id="ARBA00018569"/>
    </source>
</evidence>
<comment type="pathway">
    <text evidence="3 10">Carbohydrate metabolism; galactose metabolism.</text>
</comment>
<dbReference type="UniPathway" id="UPA00214"/>
<keyword evidence="7 10" id="KW-0520">NAD</keyword>
<dbReference type="InterPro" id="IPR005886">
    <property type="entry name" value="UDP_G4E"/>
</dbReference>
<dbReference type="Pfam" id="PF01370">
    <property type="entry name" value="Epimerase"/>
    <property type="match status" value="1"/>
</dbReference>
<evidence type="ECO:0000259" key="11">
    <source>
        <dbReference type="Pfam" id="PF01370"/>
    </source>
</evidence>
<reference evidence="12 13" key="1">
    <citation type="submission" date="2019-12" db="EMBL/GenBank/DDBJ databases">
        <title>Novel species isolated from a subtropical stream in China.</title>
        <authorList>
            <person name="Lu H."/>
        </authorList>
    </citation>
    <scope>NUCLEOTIDE SEQUENCE [LARGE SCALE GENOMIC DNA]</scope>
    <source>
        <strain evidence="12 13">FT135W</strain>
    </source>
</reference>
<evidence type="ECO:0000256" key="1">
    <source>
        <dbReference type="ARBA" id="ARBA00000083"/>
    </source>
</evidence>
<evidence type="ECO:0000256" key="2">
    <source>
        <dbReference type="ARBA" id="ARBA00001911"/>
    </source>
</evidence>
<comment type="catalytic activity">
    <reaction evidence="1 10">
        <text>UDP-alpha-D-glucose = UDP-alpha-D-galactose</text>
        <dbReference type="Rhea" id="RHEA:22168"/>
        <dbReference type="ChEBI" id="CHEBI:58885"/>
        <dbReference type="ChEBI" id="CHEBI:66914"/>
        <dbReference type="EC" id="5.1.3.2"/>
    </reaction>
</comment>
<organism evidence="12 13">
    <name type="scientific">Duganella flavida</name>
    <dbReference type="NCBI Taxonomy" id="2692175"/>
    <lineage>
        <taxon>Bacteria</taxon>
        <taxon>Pseudomonadati</taxon>
        <taxon>Pseudomonadota</taxon>
        <taxon>Betaproteobacteria</taxon>
        <taxon>Burkholderiales</taxon>
        <taxon>Oxalobacteraceae</taxon>
        <taxon>Telluria group</taxon>
        <taxon>Duganella</taxon>
    </lineage>
</organism>
<dbReference type="NCBIfam" id="TIGR01179">
    <property type="entry name" value="galE"/>
    <property type="match status" value="1"/>
</dbReference>
<comment type="similarity">
    <text evidence="4 10">Belongs to the NAD(P)-dependent epimerase/dehydratase family.</text>
</comment>
<accession>A0A6L8KGQ0</accession>
<comment type="subunit">
    <text evidence="10">Homodimer.</text>
</comment>
<dbReference type="InterPro" id="IPR001509">
    <property type="entry name" value="Epimerase_deHydtase"/>
</dbReference>
<dbReference type="Gene3D" id="3.90.25.10">
    <property type="entry name" value="UDP-galactose 4-epimerase, domain 1"/>
    <property type="match status" value="1"/>
</dbReference>
<dbReference type="EC" id="5.1.3.2" evidence="5 10"/>
<evidence type="ECO:0000256" key="3">
    <source>
        <dbReference type="ARBA" id="ARBA00004947"/>
    </source>
</evidence>
<evidence type="ECO:0000256" key="7">
    <source>
        <dbReference type="ARBA" id="ARBA00023027"/>
    </source>
</evidence>
<evidence type="ECO:0000256" key="10">
    <source>
        <dbReference type="RuleBase" id="RU366046"/>
    </source>
</evidence>
<dbReference type="InterPro" id="IPR036291">
    <property type="entry name" value="NAD(P)-bd_dom_sf"/>
</dbReference>
<dbReference type="PANTHER" id="PTHR43725">
    <property type="entry name" value="UDP-GLUCOSE 4-EPIMERASE"/>
    <property type="match status" value="1"/>
</dbReference>
<keyword evidence="13" id="KW-1185">Reference proteome</keyword>
<gene>
    <name evidence="12" type="primary">galE</name>
    <name evidence="12" type="ORF">GTP46_25080</name>
</gene>
<keyword evidence="10" id="KW-0119">Carbohydrate metabolism</keyword>